<dbReference type="Proteomes" id="UP000642070">
    <property type="component" value="Unassembled WGS sequence"/>
</dbReference>
<name>A0A917TPJ6_9ACTN</name>
<evidence type="ECO:0000256" key="1">
    <source>
        <dbReference type="SAM" id="MobiDB-lite"/>
    </source>
</evidence>
<evidence type="ECO:0000256" key="2">
    <source>
        <dbReference type="SAM" id="SignalP"/>
    </source>
</evidence>
<reference evidence="3" key="2">
    <citation type="submission" date="2020-09" db="EMBL/GenBank/DDBJ databases">
        <authorList>
            <person name="Sun Q."/>
            <person name="Ohkuma M."/>
        </authorList>
    </citation>
    <scope>NUCLEOTIDE SEQUENCE</scope>
    <source>
        <strain evidence="3">JCM 19831</strain>
    </source>
</reference>
<organism evidence="3 4">
    <name type="scientific">Dactylosporangium sucinum</name>
    <dbReference type="NCBI Taxonomy" id="1424081"/>
    <lineage>
        <taxon>Bacteria</taxon>
        <taxon>Bacillati</taxon>
        <taxon>Actinomycetota</taxon>
        <taxon>Actinomycetes</taxon>
        <taxon>Micromonosporales</taxon>
        <taxon>Micromonosporaceae</taxon>
        <taxon>Dactylosporangium</taxon>
    </lineage>
</organism>
<evidence type="ECO:0000313" key="4">
    <source>
        <dbReference type="Proteomes" id="UP000642070"/>
    </source>
</evidence>
<protein>
    <submittedName>
        <fullName evidence="3">Uncharacterized protein</fullName>
    </submittedName>
</protein>
<accession>A0A917TPJ6</accession>
<feature type="region of interest" description="Disordered" evidence="1">
    <location>
        <begin position="26"/>
        <end position="48"/>
    </location>
</feature>
<comment type="caution">
    <text evidence="3">The sequence shown here is derived from an EMBL/GenBank/DDBJ whole genome shotgun (WGS) entry which is preliminary data.</text>
</comment>
<evidence type="ECO:0000313" key="3">
    <source>
        <dbReference type="EMBL" id="GGM30663.1"/>
    </source>
</evidence>
<dbReference type="EMBL" id="BMPI01000015">
    <property type="protein sequence ID" value="GGM30663.1"/>
    <property type="molecule type" value="Genomic_DNA"/>
</dbReference>
<dbReference type="RefSeq" id="WP_190250900.1">
    <property type="nucleotide sequence ID" value="NZ_BMPI01000015.1"/>
</dbReference>
<sequence length="355" mass="37718">MRARPLIALAVALALGGWLLAARPAHPPVPPPQPQAAKTPAPQVVAQRPATTPARLADGTAFTPQFYPDAATAIGTVRSPDASAERLVLVRGGAERELRRVPAERYPQFLGFAAADGVLYWAESTATTAGPWETRMWKASLDGGAPVSLTTDAGAAVFFDSQFDLVVAEGRLHWIAAPPDDSDRTELRSVALGGGKVTVESMPGRYRWTTWPWMQSADVQSGPVELVDRATGQRRTVAATAAETLGCTPAWCRSVAATASGNLFQVLSAEGGDRRRIPGEVNAVTVDVGLMDRYEVLTELADEKVRVLAYDLRDGTTKLLASDVGVVGARGPVVFWSTGAAAPETWNALDLRTLP</sequence>
<feature type="chain" id="PRO_5038625962" evidence="2">
    <location>
        <begin position="22"/>
        <end position="355"/>
    </location>
</feature>
<dbReference type="AlphaFoldDB" id="A0A917TPJ6"/>
<dbReference type="SUPFAM" id="SSF63825">
    <property type="entry name" value="YWTD domain"/>
    <property type="match status" value="1"/>
</dbReference>
<gene>
    <name evidence="3" type="ORF">GCM10007977_034910</name>
</gene>
<feature type="signal peptide" evidence="2">
    <location>
        <begin position="1"/>
        <end position="21"/>
    </location>
</feature>
<proteinExistence type="predicted"/>
<keyword evidence="2" id="KW-0732">Signal</keyword>
<feature type="compositionally biased region" description="Low complexity" evidence="1">
    <location>
        <begin position="35"/>
        <end position="47"/>
    </location>
</feature>
<reference evidence="3" key="1">
    <citation type="journal article" date="2014" name="Int. J. Syst. Evol. Microbiol.">
        <title>Complete genome sequence of Corynebacterium casei LMG S-19264T (=DSM 44701T), isolated from a smear-ripened cheese.</title>
        <authorList>
            <consortium name="US DOE Joint Genome Institute (JGI-PGF)"/>
            <person name="Walter F."/>
            <person name="Albersmeier A."/>
            <person name="Kalinowski J."/>
            <person name="Ruckert C."/>
        </authorList>
    </citation>
    <scope>NUCLEOTIDE SEQUENCE</scope>
    <source>
        <strain evidence="3">JCM 19831</strain>
    </source>
</reference>
<keyword evidence="4" id="KW-1185">Reference proteome</keyword>